<dbReference type="GO" id="GO:0003729">
    <property type="term" value="F:mRNA binding"/>
    <property type="evidence" value="ECO:0007669"/>
    <property type="project" value="InterPro"/>
</dbReference>
<dbReference type="PROSITE" id="PS50103">
    <property type="entry name" value="ZF_C3H1"/>
    <property type="match status" value="2"/>
</dbReference>
<comment type="caution">
    <text evidence="8">The sequence shown here is derived from an EMBL/GenBank/DDBJ whole genome shotgun (WGS) entry which is preliminary data.</text>
</comment>
<evidence type="ECO:0000256" key="6">
    <source>
        <dbReference type="SAM" id="MobiDB-lite"/>
    </source>
</evidence>
<organism evidence="8 9">
    <name type="scientific">Ceratopteris richardii</name>
    <name type="common">Triangle waterfern</name>
    <dbReference type="NCBI Taxonomy" id="49495"/>
    <lineage>
        <taxon>Eukaryota</taxon>
        <taxon>Viridiplantae</taxon>
        <taxon>Streptophyta</taxon>
        <taxon>Embryophyta</taxon>
        <taxon>Tracheophyta</taxon>
        <taxon>Polypodiopsida</taxon>
        <taxon>Polypodiidae</taxon>
        <taxon>Polypodiales</taxon>
        <taxon>Pteridineae</taxon>
        <taxon>Pteridaceae</taxon>
        <taxon>Parkerioideae</taxon>
        <taxon>Ceratopteris</taxon>
    </lineage>
</organism>
<dbReference type="SUPFAM" id="SSF90229">
    <property type="entry name" value="CCCH zinc finger"/>
    <property type="match status" value="2"/>
</dbReference>
<reference evidence="8" key="1">
    <citation type="submission" date="2021-08" db="EMBL/GenBank/DDBJ databases">
        <title>WGS assembly of Ceratopteris richardii.</title>
        <authorList>
            <person name="Marchant D.B."/>
            <person name="Chen G."/>
            <person name="Jenkins J."/>
            <person name="Shu S."/>
            <person name="Leebens-Mack J."/>
            <person name="Grimwood J."/>
            <person name="Schmutz J."/>
            <person name="Soltis P."/>
            <person name="Soltis D."/>
            <person name="Chen Z.-H."/>
        </authorList>
    </citation>
    <scope>NUCLEOTIDE SEQUENCE</scope>
    <source>
        <strain evidence="8">Whitten #5841</strain>
        <tissue evidence="8">Leaf</tissue>
    </source>
</reference>
<keyword evidence="4 5" id="KW-0862">Zinc</keyword>
<dbReference type="PANTHER" id="PTHR12547:SF184">
    <property type="entry name" value="CCCH-TYPE ZN-FINGER PROTEIN"/>
    <property type="match status" value="1"/>
</dbReference>
<evidence type="ECO:0000256" key="4">
    <source>
        <dbReference type="ARBA" id="ARBA00022833"/>
    </source>
</evidence>
<proteinExistence type="predicted"/>
<name>A0A8T2T1A7_CERRI</name>
<evidence type="ECO:0000259" key="7">
    <source>
        <dbReference type="PROSITE" id="PS50103"/>
    </source>
</evidence>
<feature type="zinc finger region" description="C3H1-type" evidence="5">
    <location>
        <begin position="112"/>
        <end position="140"/>
    </location>
</feature>
<keyword evidence="3 5" id="KW-0863">Zinc-finger</keyword>
<dbReference type="InterPro" id="IPR000571">
    <property type="entry name" value="Znf_CCCH"/>
</dbReference>
<feature type="region of interest" description="Disordered" evidence="6">
    <location>
        <begin position="264"/>
        <end position="304"/>
    </location>
</feature>
<feature type="zinc finger region" description="C3H1-type" evidence="5">
    <location>
        <begin position="49"/>
        <end position="77"/>
    </location>
</feature>
<evidence type="ECO:0000313" key="9">
    <source>
        <dbReference type="Proteomes" id="UP000825935"/>
    </source>
</evidence>
<evidence type="ECO:0000256" key="3">
    <source>
        <dbReference type="ARBA" id="ARBA00022771"/>
    </source>
</evidence>
<evidence type="ECO:0000256" key="1">
    <source>
        <dbReference type="ARBA" id="ARBA00022723"/>
    </source>
</evidence>
<sequence length="304" mass="31664">MTTSSTVTTDHLDAGVASFDYASFYAACGLSDQDKELQPAAGVGGSVLASKSKPCIKFFSTSGCPYGEGCHFLHFVPGGIAALGVQLPAHLLMKSPVTSSTGLNDPSLTVNGYKTRLCNRFNTPEGCRFAENCHFAHGEADLRRPNSFVTSKHMIQKPPPPSSSYFPFYQQTQQTPVPASYSAAVLMQSADAAYNTAVVSSNVYNFTTAPMNSAADGAAYTSYCAPASSCSFNYSIGTPNTAFNSATMNQPSSITYQGFPGADQSSASFHAEPTPPGVTVPSSSSSSSITTSSAPHEVAGVLAS</sequence>
<dbReference type="GO" id="GO:0051252">
    <property type="term" value="P:regulation of RNA metabolic process"/>
    <property type="evidence" value="ECO:0007669"/>
    <property type="project" value="UniProtKB-ARBA"/>
</dbReference>
<dbReference type="EMBL" id="CM035422">
    <property type="protein sequence ID" value="KAH7373970.1"/>
    <property type="molecule type" value="Genomic_DNA"/>
</dbReference>
<feature type="domain" description="C3H1-type" evidence="7">
    <location>
        <begin position="112"/>
        <end position="140"/>
    </location>
</feature>
<feature type="domain" description="C3H1-type" evidence="7">
    <location>
        <begin position="49"/>
        <end position="77"/>
    </location>
</feature>
<dbReference type="GO" id="GO:0010468">
    <property type="term" value="P:regulation of gene expression"/>
    <property type="evidence" value="ECO:0007669"/>
    <property type="project" value="UniProtKB-ARBA"/>
</dbReference>
<dbReference type="Gene3D" id="4.10.1000.10">
    <property type="entry name" value="Zinc finger, CCCH-type"/>
    <property type="match status" value="1"/>
</dbReference>
<dbReference type="InterPro" id="IPR045877">
    <property type="entry name" value="ZFP36-like"/>
</dbReference>
<keyword evidence="1 5" id="KW-0479">Metal-binding</keyword>
<dbReference type="PANTHER" id="PTHR12547">
    <property type="entry name" value="CCCH ZINC FINGER/TIS11-RELATED"/>
    <property type="match status" value="1"/>
</dbReference>
<gene>
    <name evidence="8" type="ORF">KP509_17G081400</name>
</gene>
<evidence type="ECO:0000256" key="5">
    <source>
        <dbReference type="PROSITE-ProRule" id="PRU00723"/>
    </source>
</evidence>
<dbReference type="AlphaFoldDB" id="A0A8T2T1A7"/>
<dbReference type="OrthoDB" id="776830at2759"/>
<evidence type="ECO:0000256" key="2">
    <source>
        <dbReference type="ARBA" id="ARBA00022737"/>
    </source>
</evidence>
<dbReference type="SMART" id="SM00356">
    <property type="entry name" value="ZnF_C3H1"/>
    <property type="match status" value="2"/>
</dbReference>
<evidence type="ECO:0000313" key="8">
    <source>
        <dbReference type="EMBL" id="KAH7373970.1"/>
    </source>
</evidence>
<dbReference type="Proteomes" id="UP000825935">
    <property type="component" value="Chromosome 17"/>
</dbReference>
<feature type="compositionally biased region" description="Low complexity" evidence="6">
    <location>
        <begin position="279"/>
        <end position="293"/>
    </location>
</feature>
<keyword evidence="9" id="KW-1185">Reference proteome</keyword>
<accession>A0A8T2T1A7</accession>
<dbReference type="FunFam" id="4.10.1000.10:FF:000003">
    <property type="entry name" value="Zinc finger CCCH domain-containing protein"/>
    <property type="match status" value="1"/>
</dbReference>
<protein>
    <recommendedName>
        <fullName evidence="7">C3H1-type domain-containing protein</fullName>
    </recommendedName>
</protein>
<dbReference type="InterPro" id="IPR036855">
    <property type="entry name" value="Znf_CCCH_sf"/>
</dbReference>
<dbReference type="GO" id="GO:0008270">
    <property type="term" value="F:zinc ion binding"/>
    <property type="evidence" value="ECO:0007669"/>
    <property type="project" value="UniProtKB-KW"/>
</dbReference>
<keyword evidence="2" id="KW-0677">Repeat</keyword>